<dbReference type="EMBL" id="BARW01010064">
    <property type="protein sequence ID" value="GAI86897.1"/>
    <property type="molecule type" value="Genomic_DNA"/>
</dbReference>
<name>X1S1H8_9ZZZZ</name>
<gene>
    <name evidence="1" type="ORF">S12H4_19986</name>
</gene>
<reference evidence="1" key="1">
    <citation type="journal article" date="2014" name="Front. Microbiol.">
        <title>High frequency of phylogenetically diverse reductive dehalogenase-homologous genes in deep subseafloor sedimentary metagenomes.</title>
        <authorList>
            <person name="Kawai M."/>
            <person name="Futagami T."/>
            <person name="Toyoda A."/>
            <person name="Takaki Y."/>
            <person name="Nishi S."/>
            <person name="Hori S."/>
            <person name="Arai W."/>
            <person name="Tsubouchi T."/>
            <person name="Morono Y."/>
            <person name="Uchiyama I."/>
            <person name="Ito T."/>
            <person name="Fujiyama A."/>
            <person name="Inagaki F."/>
            <person name="Takami H."/>
        </authorList>
    </citation>
    <scope>NUCLEOTIDE SEQUENCE</scope>
    <source>
        <strain evidence="1">Expedition CK06-06</strain>
    </source>
</reference>
<protein>
    <submittedName>
        <fullName evidence="1">Uncharacterized protein</fullName>
    </submittedName>
</protein>
<proteinExistence type="predicted"/>
<comment type="caution">
    <text evidence="1">The sequence shown here is derived from an EMBL/GenBank/DDBJ whole genome shotgun (WGS) entry which is preliminary data.</text>
</comment>
<evidence type="ECO:0000313" key="1">
    <source>
        <dbReference type="EMBL" id="GAI86897.1"/>
    </source>
</evidence>
<accession>X1S1H8</accession>
<sequence length="107" mass="12042">MKRECIWTGVGSKQQIEDVYDYFKNGWILDPWLHGSSRPWSVPTTASVILQGGIGSGSRVPQNQTMFVWNLILLEEGDDPTDPEWVLKNCPVRNIPVPKANYDKAPG</sequence>
<organism evidence="1">
    <name type="scientific">marine sediment metagenome</name>
    <dbReference type="NCBI Taxonomy" id="412755"/>
    <lineage>
        <taxon>unclassified sequences</taxon>
        <taxon>metagenomes</taxon>
        <taxon>ecological metagenomes</taxon>
    </lineage>
</organism>
<dbReference type="AlphaFoldDB" id="X1S1H8"/>